<protein>
    <submittedName>
        <fullName evidence="1">Uncharacterized protein</fullName>
    </submittedName>
</protein>
<dbReference type="Proteomes" id="UP000326939">
    <property type="component" value="Chromosome 8"/>
</dbReference>
<comment type="caution">
    <text evidence="1">The sequence shown here is derived from an EMBL/GenBank/DDBJ whole genome shotgun (WGS) entry which is preliminary data.</text>
</comment>
<evidence type="ECO:0000313" key="2">
    <source>
        <dbReference type="Proteomes" id="UP000326939"/>
    </source>
</evidence>
<keyword evidence="2" id="KW-1185">Reference proteome</keyword>
<evidence type="ECO:0000313" key="1">
    <source>
        <dbReference type="EMBL" id="KAB5545106.1"/>
    </source>
</evidence>
<organism evidence="1 2">
    <name type="scientific">Salix brachista</name>
    <dbReference type="NCBI Taxonomy" id="2182728"/>
    <lineage>
        <taxon>Eukaryota</taxon>
        <taxon>Viridiplantae</taxon>
        <taxon>Streptophyta</taxon>
        <taxon>Embryophyta</taxon>
        <taxon>Tracheophyta</taxon>
        <taxon>Spermatophyta</taxon>
        <taxon>Magnoliopsida</taxon>
        <taxon>eudicotyledons</taxon>
        <taxon>Gunneridae</taxon>
        <taxon>Pentapetalae</taxon>
        <taxon>rosids</taxon>
        <taxon>fabids</taxon>
        <taxon>Malpighiales</taxon>
        <taxon>Salicaceae</taxon>
        <taxon>Saliceae</taxon>
        <taxon>Salix</taxon>
    </lineage>
</organism>
<dbReference type="EMBL" id="VDCV01000008">
    <property type="protein sequence ID" value="KAB5545106.1"/>
    <property type="molecule type" value="Genomic_DNA"/>
</dbReference>
<gene>
    <name evidence="1" type="ORF">DKX38_013218</name>
</gene>
<sequence>MTNYTAAALLDCIETIGASTVSFNHLCSVAKSWVLLLTFVPVSITVLKAAGVELGVNYPKPIIDIDLAREHLTEAIFKMWEMKQPQGLQIEVFLKEMAPCPTNSSYDQRVSTNQNYKNIPAHRKGSKFIEEERTQPYILHNNVMQWVPQERMKNCVLRTAESSASKKQATSRSSFCSPVSFLIRMQALAGV</sequence>
<dbReference type="SUPFAM" id="SSF48173">
    <property type="entry name" value="Cryptochrome/photolyase FAD-binding domain"/>
    <property type="match status" value="1"/>
</dbReference>
<name>A0A5N5LSN9_9ROSI</name>
<proteinExistence type="predicted"/>
<accession>A0A5N5LSN9</accession>
<reference evidence="2" key="1">
    <citation type="journal article" date="2019" name="Gigascience">
        <title>De novo genome assembly of the endangered Acer yangbiense, a plant species with extremely small populations endemic to Yunnan Province, China.</title>
        <authorList>
            <person name="Yang J."/>
            <person name="Wariss H.M."/>
            <person name="Tao L."/>
            <person name="Zhang R."/>
            <person name="Yun Q."/>
            <person name="Hollingsworth P."/>
            <person name="Dao Z."/>
            <person name="Luo G."/>
            <person name="Guo H."/>
            <person name="Ma Y."/>
            <person name="Sun W."/>
        </authorList>
    </citation>
    <scope>NUCLEOTIDE SEQUENCE [LARGE SCALE GENOMIC DNA]</scope>
    <source>
        <strain evidence="2">cv. br00</strain>
    </source>
</reference>
<dbReference type="AlphaFoldDB" id="A0A5N5LSN9"/>
<dbReference type="InterPro" id="IPR036134">
    <property type="entry name" value="Crypto/Photolyase_FAD-like_sf"/>
</dbReference>